<sequence length="65" mass="7454">MWEIEFDPFALLAAICVIALAIGGLVGPVSYWWILEHYWQPILSFLGIWSLAVIALAKIMDWYID</sequence>
<comment type="caution">
    <text evidence="2">The sequence shown here is derived from an EMBL/GenBank/DDBJ whole genome shotgun (WGS) entry which is preliminary data.</text>
</comment>
<keyword evidence="1" id="KW-0472">Membrane</keyword>
<evidence type="ECO:0000313" key="2">
    <source>
        <dbReference type="EMBL" id="OAP89689.1"/>
    </source>
</evidence>
<evidence type="ECO:0000256" key="1">
    <source>
        <dbReference type="SAM" id="Phobius"/>
    </source>
</evidence>
<protein>
    <submittedName>
        <fullName evidence="2">Uncharacterized protein</fullName>
    </submittedName>
</protein>
<proteinExistence type="predicted"/>
<dbReference type="AlphaFoldDB" id="A0A179BE93"/>
<keyword evidence="1" id="KW-1133">Transmembrane helix</keyword>
<name>A0A179BE93_ACIFR</name>
<keyword evidence="3" id="KW-1185">Reference proteome</keyword>
<keyword evidence="1" id="KW-0812">Transmembrane</keyword>
<feature type="transmembrane region" description="Helical" evidence="1">
    <location>
        <begin position="9"/>
        <end position="32"/>
    </location>
</feature>
<reference evidence="2 3" key="1">
    <citation type="submission" date="2016-04" db="EMBL/GenBank/DDBJ databases">
        <title>Acidithiobacillus ferrooxidans genome sequencing and assembly.</title>
        <authorList>
            <person name="Zhou Z."/>
        </authorList>
    </citation>
    <scope>NUCLEOTIDE SEQUENCE [LARGE SCALE GENOMIC DNA]</scope>
    <source>
        <strain evidence="2 3">BY0502</strain>
    </source>
</reference>
<gene>
    <name evidence="2" type="ORF">A4H96_10355</name>
</gene>
<feature type="transmembrane region" description="Helical" evidence="1">
    <location>
        <begin position="38"/>
        <end position="57"/>
    </location>
</feature>
<evidence type="ECO:0000313" key="3">
    <source>
        <dbReference type="Proteomes" id="UP000078302"/>
    </source>
</evidence>
<dbReference type="EMBL" id="LVXZ01000129">
    <property type="protein sequence ID" value="OAP89689.1"/>
    <property type="molecule type" value="Genomic_DNA"/>
</dbReference>
<accession>A0A179BE93</accession>
<dbReference type="Proteomes" id="UP000078302">
    <property type="component" value="Unassembled WGS sequence"/>
</dbReference>
<dbReference type="RefSeq" id="WP_064219525.1">
    <property type="nucleotide sequence ID" value="NZ_LVXZ01000129.1"/>
</dbReference>
<organism evidence="2 3">
    <name type="scientific">Acidithiobacillus ferrooxidans</name>
    <name type="common">Thiobacillus ferrooxidans</name>
    <dbReference type="NCBI Taxonomy" id="920"/>
    <lineage>
        <taxon>Bacteria</taxon>
        <taxon>Pseudomonadati</taxon>
        <taxon>Pseudomonadota</taxon>
        <taxon>Acidithiobacillia</taxon>
        <taxon>Acidithiobacillales</taxon>
        <taxon>Acidithiobacillaceae</taxon>
        <taxon>Acidithiobacillus</taxon>
    </lineage>
</organism>